<evidence type="ECO:0000313" key="2">
    <source>
        <dbReference type="EMBL" id="JAQ16965.1"/>
    </source>
</evidence>
<sequence>MSGEMPQKRKAVRELEDSEELISRERRKLIREFNEAEEAISIEKREALRILEETEAEINIKKRKALRELEDLRENYDSLLRENDNLKNKLRRGGGISGISSRLGGSKRGSIPGEDSQGLNNTTDESVDGDDISNP</sequence>
<protein>
    <submittedName>
        <fullName evidence="2">Myosin heavy chain, non-muscle</fullName>
    </submittedName>
</protein>
<feature type="compositionally biased region" description="Low complexity" evidence="1">
    <location>
        <begin position="98"/>
        <end position="110"/>
    </location>
</feature>
<organism evidence="2">
    <name type="scientific">Lygus hesperus</name>
    <name type="common">Western plant bug</name>
    <dbReference type="NCBI Taxonomy" id="30085"/>
    <lineage>
        <taxon>Eukaryota</taxon>
        <taxon>Metazoa</taxon>
        <taxon>Ecdysozoa</taxon>
        <taxon>Arthropoda</taxon>
        <taxon>Hexapoda</taxon>
        <taxon>Insecta</taxon>
        <taxon>Pterygota</taxon>
        <taxon>Neoptera</taxon>
        <taxon>Paraneoptera</taxon>
        <taxon>Hemiptera</taxon>
        <taxon>Heteroptera</taxon>
        <taxon>Panheteroptera</taxon>
        <taxon>Cimicomorpha</taxon>
        <taxon>Miridae</taxon>
        <taxon>Mirini</taxon>
        <taxon>Lygus</taxon>
    </lineage>
</organism>
<feature type="region of interest" description="Disordered" evidence="1">
    <location>
        <begin position="1"/>
        <end position="20"/>
    </location>
</feature>
<name>A0A146MCK5_LYGHE</name>
<feature type="compositionally biased region" description="Acidic residues" evidence="1">
    <location>
        <begin position="125"/>
        <end position="135"/>
    </location>
</feature>
<dbReference type="EMBL" id="GDHC01001664">
    <property type="protein sequence ID" value="JAQ16965.1"/>
    <property type="molecule type" value="Transcribed_RNA"/>
</dbReference>
<proteinExistence type="predicted"/>
<feature type="region of interest" description="Disordered" evidence="1">
    <location>
        <begin position="87"/>
        <end position="135"/>
    </location>
</feature>
<accession>A0A146MCK5</accession>
<reference evidence="2" key="1">
    <citation type="journal article" date="2016" name="Gigascience">
        <title>De novo construction of an expanded transcriptome assembly for the western tarnished plant bug, Lygus hesperus.</title>
        <authorList>
            <person name="Tassone E.E."/>
            <person name="Geib S.M."/>
            <person name="Hall B."/>
            <person name="Fabrick J.A."/>
            <person name="Brent C.S."/>
            <person name="Hull J.J."/>
        </authorList>
    </citation>
    <scope>NUCLEOTIDE SEQUENCE</scope>
</reference>
<dbReference type="AlphaFoldDB" id="A0A146MCK5"/>
<dbReference type="Gene3D" id="6.10.250.2420">
    <property type="match status" value="1"/>
</dbReference>
<evidence type="ECO:0000256" key="1">
    <source>
        <dbReference type="SAM" id="MobiDB-lite"/>
    </source>
</evidence>
<gene>
    <name evidence="2" type="primary">zip_5</name>
    <name evidence="2" type="ORF">g.72624</name>
</gene>